<evidence type="ECO:0000313" key="1">
    <source>
        <dbReference type="EMBL" id="ODQ78141.1"/>
    </source>
</evidence>
<keyword evidence="2" id="KW-1185">Reference proteome</keyword>
<reference evidence="2" key="1">
    <citation type="submission" date="2016-05" db="EMBL/GenBank/DDBJ databases">
        <title>Comparative genomics of biotechnologically important yeasts.</title>
        <authorList>
            <consortium name="DOE Joint Genome Institute"/>
            <person name="Riley R."/>
            <person name="Haridas S."/>
            <person name="Wolfe K.H."/>
            <person name="Lopes M.R."/>
            <person name="Hittinger C.T."/>
            <person name="Goker M."/>
            <person name="Salamov A."/>
            <person name="Wisecaver J."/>
            <person name="Long T.M."/>
            <person name="Aerts A.L."/>
            <person name="Barry K."/>
            <person name="Choi C."/>
            <person name="Clum A."/>
            <person name="Coughlan A.Y."/>
            <person name="Deshpande S."/>
            <person name="Douglass A.P."/>
            <person name="Hanson S.J."/>
            <person name="Klenk H.-P."/>
            <person name="Labutti K."/>
            <person name="Lapidus A."/>
            <person name="Lindquist E."/>
            <person name="Lipzen A."/>
            <person name="Meier-Kolthoff J.P."/>
            <person name="Ohm R.A."/>
            <person name="Otillar R.P."/>
            <person name="Pangilinan J."/>
            <person name="Peng Y."/>
            <person name="Rokas A."/>
            <person name="Rosa C.A."/>
            <person name="Scheuner C."/>
            <person name="Sibirny A.A."/>
            <person name="Slot J.C."/>
            <person name="Stielow J.B."/>
            <person name="Sun H."/>
            <person name="Kurtzman C.P."/>
            <person name="Blackwell M."/>
            <person name="Grigoriev I.V."/>
            <person name="Jeffries T.W."/>
        </authorList>
    </citation>
    <scope>NUCLEOTIDE SEQUENCE [LARGE SCALE GENOMIC DNA]</scope>
    <source>
        <strain evidence="2">NRRL Y-12698</strain>
    </source>
</reference>
<dbReference type="RefSeq" id="XP_018983469.1">
    <property type="nucleotide sequence ID" value="XM_019129553.1"/>
</dbReference>
<dbReference type="EMBL" id="KV454436">
    <property type="protein sequence ID" value="ODQ78141.1"/>
    <property type="molecule type" value="Genomic_DNA"/>
</dbReference>
<sequence>MAPLVYIAPEKRRVQSHFCTPQLLLQSVANYNFISILAKDFEKRDNLKLEGLAEGIPDKSESLLVFNTTHDFFFASADKESPLEK</sequence>
<gene>
    <name evidence="1" type="ORF">BABINDRAFT_162814</name>
</gene>
<organism evidence="1 2">
    <name type="scientific">Babjeviella inositovora NRRL Y-12698</name>
    <dbReference type="NCBI Taxonomy" id="984486"/>
    <lineage>
        <taxon>Eukaryota</taxon>
        <taxon>Fungi</taxon>
        <taxon>Dikarya</taxon>
        <taxon>Ascomycota</taxon>
        <taxon>Saccharomycotina</taxon>
        <taxon>Pichiomycetes</taxon>
        <taxon>Serinales incertae sedis</taxon>
        <taxon>Babjeviella</taxon>
    </lineage>
</organism>
<accession>A0A1E3QKC9</accession>
<dbReference type="Proteomes" id="UP000094336">
    <property type="component" value="Unassembled WGS sequence"/>
</dbReference>
<protein>
    <submittedName>
        <fullName evidence="1">Uncharacterized protein</fullName>
    </submittedName>
</protein>
<dbReference type="GeneID" id="30147406"/>
<dbReference type="AlphaFoldDB" id="A0A1E3QKC9"/>
<name>A0A1E3QKC9_9ASCO</name>
<evidence type="ECO:0000313" key="2">
    <source>
        <dbReference type="Proteomes" id="UP000094336"/>
    </source>
</evidence>
<proteinExistence type="predicted"/>